<dbReference type="Gene3D" id="2.60.40.420">
    <property type="entry name" value="Cupredoxins - blue copper proteins"/>
    <property type="match status" value="1"/>
</dbReference>
<evidence type="ECO:0000313" key="3">
    <source>
        <dbReference type="Proteomes" id="UP000564836"/>
    </source>
</evidence>
<reference evidence="2 3" key="3">
    <citation type="journal article" date="2022" name="Int. J. Syst. Evol. Microbiol.">
        <title>Strains of Bradyrhizobium barranii sp. nov. associated with legumes native to Canada are symbionts of soybeans and belong to different subspecies (subsp. barranii subsp. nov. and subsp. apii subsp. nov.) and symbiovars (sv. glycinearum and sv. septentrionale).</title>
        <authorList>
            <person name="Bromfield E.S.P."/>
            <person name="Cloutier S."/>
            <person name="Wasai-Hara S."/>
            <person name="Minamisawa K."/>
        </authorList>
    </citation>
    <scope>NUCLEOTIDE SEQUENCE [LARGE SCALE GENOMIC DNA]</scope>
    <source>
        <strain evidence="3">323S2</strain>
        <plasmid evidence="2 3">pBb323S2a</plasmid>
    </source>
</reference>
<dbReference type="RefSeq" id="WP_166354027.1">
    <property type="nucleotide sequence ID" value="NZ_CP049700.1"/>
</dbReference>
<name>A0A7Z0QLB9_9BRAD</name>
<dbReference type="EMBL" id="JACBFH010000004">
    <property type="protein sequence ID" value="NYY96653.1"/>
    <property type="molecule type" value="Genomic_DNA"/>
</dbReference>
<keyword evidence="2" id="KW-0614">Plasmid</keyword>
<dbReference type="Proteomes" id="UP000564836">
    <property type="component" value="Plasmid pBb323S2a"/>
</dbReference>
<reference evidence="1" key="2">
    <citation type="submission" date="2020-06" db="EMBL/GenBank/DDBJ databases">
        <title>Whole Genome Sequence of Bradyrhizobium sp. Strain 323S2.</title>
        <authorList>
            <person name="Bromfield E.S.P."/>
        </authorList>
    </citation>
    <scope>NUCLEOTIDE SEQUENCE [LARGE SCALE GENOMIC DNA]</scope>
    <source>
        <strain evidence="1">323S2</strain>
    </source>
</reference>
<evidence type="ECO:0000313" key="2">
    <source>
        <dbReference type="EMBL" id="UGX89557.1"/>
    </source>
</evidence>
<accession>A0A7Z0QLB9</accession>
<dbReference type="InterPro" id="IPR008972">
    <property type="entry name" value="Cupredoxin"/>
</dbReference>
<evidence type="ECO:0000313" key="1">
    <source>
        <dbReference type="EMBL" id="NYY96653.1"/>
    </source>
</evidence>
<reference evidence="2 3" key="1">
    <citation type="journal article" date="2017" name="Syst. Appl. Microbiol.">
        <title>Soybeans inoculated with root zone soils of Canadian native legumes harbour diverse and novel Bradyrhizobium spp. that possess agricultural potential.</title>
        <authorList>
            <person name="Bromfield E.S.P."/>
            <person name="Cloutier S."/>
            <person name="Tambong J.T."/>
            <person name="Tran Thi T.V."/>
        </authorList>
    </citation>
    <scope>NUCLEOTIDE SEQUENCE [LARGE SCALE GENOMIC DNA]</scope>
    <source>
        <strain evidence="2 3">323S2</strain>
    </source>
</reference>
<proteinExistence type="predicted"/>
<dbReference type="AlphaFoldDB" id="A0A7Z0QLB9"/>
<organism evidence="1">
    <name type="scientific">Bradyrhizobium barranii subsp. barranii</name>
    <dbReference type="NCBI Taxonomy" id="2823807"/>
    <lineage>
        <taxon>Bacteria</taxon>
        <taxon>Pseudomonadati</taxon>
        <taxon>Pseudomonadota</taxon>
        <taxon>Alphaproteobacteria</taxon>
        <taxon>Hyphomicrobiales</taxon>
        <taxon>Nitrobacteraceae</taxon>
        <taxon>Bradyrhizobium</taxon>
        <taxon>Bradyrhizobium barranii</taxon>
    </lineage>
</organism>
<geneLocation type="plasmid" evidence="2 3">
    <name>pBb323S2a</name>
</geneLocation>
<sequence length="557" mass="62671">MVFIDGFEQPLRLLEDSDQAAQLFHAFHEQFNFIRLSFRPPWPPEQTVDVSVDQSRYASLLRWLIDGMRTWNAASDTKLARLTAMIVVAQVCDSGNALWNLLPDDIGANSNLVNQLTRVAASIDLTIVSAGGQPPPIREAEIVEASKADAKGDWANIMGGWRRFPPIFPSTLQTQTMRFLLRYARPQLLACLNKIQKTPLAFVLVQVFTPEQCLRLALESESPRFQFAAVYRSFTDQWRSHRAPTSGEAALLTALFIEVSKDPSCWDGWMLTLAQQPELQEALGKALVQVPDTALRGYVDAIRLWSRSVQPNPTRQSITSCLRAFCAEASLERRSLLWGMAYQRWCAWRFSDDGWRTAIQRSDLDSLDRMVPWDQVELGPGYRTDVLVKAGAPGTYFLRAKPLPLLASFKSLRSAARLSAVRNQDETPQDIIARFPRRIDVSPGDLIARIVVEGDPLEMKLPTPDQMKKAVPEFKPISDTEIKLPPEEVLFNMRGRRCDSNTGLCAPPNCLPGTPDCEQRFLAGSRGDQVFMPDTGRTFQLTRLIRERAPERLASVV</sequence>
<protein>
    <submittedName>
        <fullName evidence="1">Uncharacterized protein</fullName>
    </submittedName>
</protein>
<dbReference type="EMBL" id="CP088278">
    <property type="protein sequence ID" value="UGX89557.1"/>
    <property type="molecule type" value="Genomic_DNA"/>
</dbReference>
<gene>
    <name evidence="2" type="ORF">G6321_00002005</name>
    <name evidence="1" type="ORF">G6321_52895</name>
</gene>